<dbReference type="PANTHER" id="PTHR31240">
    <property type="entry name" value="MATERNAL EFFECT EMBRYO ARREST 18"/>
    <property type="match status" value="1"/>
</dbReference>
<dbReference type="PANTHER" id="PTHR31240:SF0">
    <property type="entry name" value="MATERNAL EFFECT EMBRYO ARREST 18"/>
    <property type="match status" value="1"/>
</dbReference>
<proteinExistence type="predicted"/>
<protein>
    <submittedName>
        <fullName evidence="1">Uncharacterized protein</fullName>
    </submittedName>
</protein>
<dbReference type="SUPFAM" id="SSF142338">
    <property type="entry name" value="CofD-like"/>
    <property type="match status" value="1"/>
</dbReference>
<dbReference type="EMBL" id="KN824277">
    <property type="protein sequence ID" value="KIM34015.1"/>
    <property type="molecule type" value="Genomic_DNA"/>
</dbReference>
<keyword evidence="2" id="KW-1185">Reference proteome</keyword>
<dbReference type="Pfam" id="PF01933">
    <property type="entry name" value="CofD"/>
    <property type="match status" value="1"/>
</dbReference>
<dbReference type="Gene3D" id="3.40.50.10680">
    <property type="entry name" value="CofD-like domains"/>
    <property type="match status" value="1"/>
</dbReference>
<dbReference type="InterPro" id="IPR002882">
    <property type="entry name" value="CofD"/>
</dbReference>
<dbReference type="Proteomes" id="UP000054097">
    <property type="component" value="Unassembled WGS sequence"/>
</dbReference>
<gene>
    <name evidence="1" type="ORF">M408DRAFT_325555</name>
</gene>
<dbReference type="InterPro" id="IPR038136">
    <property type="entry name" value="CofD-like_dom_sf"/>
</dbReference>
<dbReference type="STRING" id="933852.A0A0C3BB22"/>
<dbReference type="AlphaFoldDB" id="A0A0C3BB22"/>
<sequence>MNSLRPTYDEQPLSRASSIFDLPRHFSAPTPVKTPEILGSPSHTQSEGSFIVLSGGTGCNAFCSAFDQSSTCYVLPVSDDGGSSSEIIRVIGGPSIGDIRSRLIRLIPSPAPAHVDAIRELLGYRFPSTCTEHEAREMWRDVIEGSSHLWKGVPMDRKELIRGFLVYFENEVLKRAHKRFSFRNGSIGNFFLSATQSFFRSLPSAIFQFSSITGSQGTILPVLVTNHTVTIAAQLQNGKKIIGQCNISHPVNISDDLTAETLEGLEDDEPSTSPLNVGFEKTGHDTSQALEANIDRVFYINAYGQEIYPLPNPGFLSNLSQRECLVYSCGSLWTSIIPCLALRGVASSIARSPRLRAKILLLNQKNDRETTGYTAIDYIHAITKTLNRHDLTPRTAGNVERPAYPTSAFITHLVYLSNTSISVEKDKITAMGVECVVAHARGNTGFNADIVRMVLDRIMIETSDS</sequence>
<dbReference type="OrthoDB" id="10267139at2759"/>
<name>A0A0C3BB22_SERVB</name>
<dbReference type="HOGENOM" id="CLU_019029_0_0_1"/>
<organism evidence="1 2">
    <name type="scientific">Serendipita vermifera MAFF 305830</name>
    <dbReference type="NCBI Taxonomy" id="933852"/>
    <lineage>
        <taxon>Eukaryota</taxon>
        <taxon>Fungi</taxon>
        <taxon>Dikarya</taxon>
        <taxon>Basidiomycota</taxon>
        <taxon>Agaricomycotina</taxon>
        <taxon>Agaricomycetes</taxon>
        <taxon>Sebacinales</taxon>
        <taxon>Serendipitaceae</taxon>
        <taxon>Serendipita</taxon>
    </lineage>
</organism>
<reference evidence="1 2" key="1">
    <citation type="submission" date="2014-04" db="EMBL/GenBank/DDBJ databases">
        <authorList>
            <consortium name="DOE Joint Genome Institute"/>
            <person name="Kuo A."/>
            <person name="Zuccaro A."/>
            <person name="Kohler A."/>
            <person name="Nagy L.G."/>
            <person name="Floudas D."/>
            <person name="Copeland A."/>
            <person name="Barry K.W."/>
            <person name="Cichocki N."/>
            <person name="Veneault-Fourrey C."/>
            <person name="LaButti K."/>
            <person name="Lindquist E.A."/>
            <person name="Lipzen A."/>
            <person name="Lundell T."/>
            <person name="Morin E."/>
            <person name="Murat C."/>
            <person name="Sun H."/>
            <person name="Tunlid A."/>
            <person name="Henrissat B."/>
            <person name="Grigoriev I.V."/>
            <person name="Hibbett D.S."/>
            <person name="Martin F."/>
            <person name="Nordberg H.P."/>
            <person name="Cantor M.N."/>
            <person name="Hua S.X."/>
        </authorList>
    </citation>
    <scope>NUCLEOTIDE SEQUENCE [LARGE SCALE GENOMIC DNA]</scope>
    <source>
        <strain evidence="1 2">MAFF 305830</strain>
    </source>
</reference>
<dbReference type="GO" id="GO:0043743">
    <property type="term" value="F:LPPG:FO 2-phospho-L-lactate transferase activity"/>
    <property type="evidence" value="ECO:0007669"/>
    <property type="project" value="InterPro"/>
</dbReference>
<evidence type="ECO:0000313" key="2">
    <source>
        <dbReference type="Proteomes" id="UP000054097"/>
    </source>
</evidence>
<accession>A0A0C3BB22</accession>
<reference evidence="2" key="2">
    <citation type="submission" date="2015-01" db="EMBL/GenBank/DDBJ databases">
        <title>Evolutionary Origins and Diversification of the Mycorrhizal Mutualists.</title>
        <authorList>
            <consortium name="DOE Joint Genome Institute"/>
            <consortium name="Mycorrhizal Genomics Consortium"/>
            <person name="Kohler A."/>
            <person name="Kuo A."/>
            <person name="Nagy L.G."/>
            <person name="Floudas D."/>
            <person name="Copeland A."/>
            <person name="Barry K.W."/>
            <person name="Cichocki N."/>
            <person name="Veneault-Fourrey C."/>
            <person name="LaButti K."/>
            <person name="Lindquist E.A."/>
            <person name="Lipzen A."/>
            <person name="Lundell T."/>
            <person name="Morin E."/>
            <person name="Murat C."/>
            <person name="Riley R."/>
            <person name="Ohm R."/>
            <person name="Sun H."/>
            <person name="Tunlid A."/>
            <person name="Henrissat B."/>
            <person name="Grigoriev I.V."/>
            <person name="Hibbett D.S."/>
            <person name="Martin F."/>
        </authorList>
    </citation>
    <scope>NUCLEOTIDE SEQUENCE [LARGE SCALE GENOMIC DNA]</scope>
    <source>
        <strain evidence="2">MAFF 305830</strain>
    </source>
</reference>
<evidence type="ECO:0000313" key="1">
    <source>
        <dbReference type="EMBL" id="KIM34015.1"/>
    </source>
</evidence>